<dbReference type="GO" id="GO:0003887">
    <property type="term" value="F:DNA-directed DNA polymerase activity"/>
    <property type="evidence" value="ECO:0007669"/>
    <property type="project" value="UniProtKB-KW"/>
</dbReference>
<keyword evidence="4" id="KW-0479">Metal-binding</keyword>
<evidence type="ECO:0000256" key="3">
    <source>
        <dbReference type="ARBA" id="ARBA00022722"/>
    </source>
</evidence>
<sequence>MTPKALQTNNTREFTLASFTNALAKLGIIFFPSLPYSPQENGKAERLNWTLGDMAQAMTVQSGMPERFWKFAYSLAAFLCNCLPNSRCLKSSPHQELFRTAPSIATLYPFRGDQVQAAEASNVGRLAAMGAEYQQNGSVSKHHLPSISTFHELVKTHFQGVTGAHGQCEVPTECLFAPENQAVDSLTLVKDVNIHEHLGQALLGPHHEKWREACLAELDQMATRDIWEAVEKKPGVKTIGHRLCRDIRADCFSHVTPFGIGHCCPEELAGGAYLYSPVEETVLIEPLVDFLPELRGKALRLKKALYGMQQADKISDFKTALCAKLDIQWSDKVQQIVGLECAIGEGEVSIAQRRLTDNILQAGIAAGFTPVGSLRPDEDTLDPTPFRFVIGSLAYLVRCPLTWGGDLERSQTGFMIKLGNTPILWGSKRQSMVALSTCAAEYIALSDLTQHLVQVINQLGQLTGNFDKAIYCNNQAAVQVLIDNKSRKRMNYLDRTFFLSTIPLGSTTSSSSLLRHQWLMVTIFGEGVDIWFSSCNLNTAHWPHQNSFPHLLPFGGDGKGTYQRASFATFRHFSLGNASLPTSYHLEVTEKELTGEQSLLHLGTSH</sequence>
<dbReference type="GO" id="GO:0032196">
    <property type="term" value="P:transposition"/>
    <property type="evidence" value="ECO:0007669"/>
    <property type="project" value="UniProtKB-KW"/>
</dbReference>
<dbReference type="InterPro" id="IPR001584">
    <property type="entry name" value="Integrase_cat-core"/>
</dbReference>
<evidence type="ECO:0000256" key="7">
    <source>
        <dbReference type="ARBA" id="ARBA00022842"/>
    </source>
</evidence>
<dbReference type="AlphaFoldDB" id="A0A9Q3IZG7"/>
<dbReference type="GO" id="GO:0046872">
    <property type="term" value="F:metal ion binding"/>
    <property type="evidence" value="ECO:0007669"/>
    <property type="project" value="UniProtKB-KW"/>
</dbReference>
<keyword evidence="3" id="KW-0540">Nuclease</keyword>
<comment type="catalytic activity">
    <reaction evidence="13">
        <text>DNA(n) + a 2'-deoxyribonucleoside 5'-triphosphate = DNA(n+1) + diphosphate</text>
        <dbReference type="Rhea" id="RHEA:22508"/>
        <dbReference type="Rhea" id="RHEA-COMP:17339"/>
        <dbReference type="Rhea" id="RHEA-COMP:17340"/>
        <dbReference type="ChEBI" id="CHEBI:33019"/>
        <dbReference type="ChEBI" id="CHEBI:61560"/>
        <dbReference type="ChEBI" id="CHEBI:173112"/>
        <dbReference type="EC" id="2.7.7.49"/>
    </reaction>
</comment>
<feature type="domain" description="Integrase catalytic" evidence="15">
    <location>
        <begin position="1"/>
        <end position="101"/>
    </location>
</feature>
<evidence type="ECO:0000256" key="10">
    <source>
        <dbReference type="ARBA" id="ARBA00022918"/>
    </source>
</evidence>
<evidence type="ECO:0000256" key="8">
    <source>
        <dbReference type="ARBA" id="ARBA00022884"/>
    </source>
</evidence>
<dbReference type="PROSITE" id="PS50994">
    <property type="entry name" value="INTEGRASE"/>
    <property type="match status" value="1"/>
</dbReference>
<evidence type="ECO:0000313" key="16">
    <source>
        <dbReference type="EMBL" id="MBW0552823.1"/>
    </source>
</evidence>
<dbReference type="GO" id="GO:0003964">
    <property type="term" value="F:RNA-directed DNA polymerase activity"/>
    <property type="evidence" value="ECO:0007669"/>
    <property type="project" value="UniProtKB-KW"/>
</dbReference>
<keyword evidence="11" id="KW-0239">DNA-directed DNA polymerase</keyword>
<keyword evidence="6" id="KW-0378">Hydrolase</keyword>
<evidence type="ECO:0000256" key="1">
    <source>
        <dbReference type="ARBA" id="ARBA00022578"/>
    </source>
</evidence>
<dbReference type="Proteomes" id="UP000765509">
    <property type="component" value="Unassembled WGS sequence"/>
</dbReference>
<keyword evidence="10" id="KW-0695">RNA-directed DNA polymerase</keyword>
<comment type="caution">
    <text evidence="16">The sequence shown here is derived from an EMBL/GenBank/DDBJ whole genome shotgun (WGS) entry which is preliminary data.</text>
</comment>
<reference evidence="16" key="1">
    <citation type="submission" date="2021-03" db="EMBL/GenBank/DDBJ databases">
        <title>Draft genome sequence of rust myrtle Austropuccinia psidii MF-1, a brazilian biotype.</title>
        <authorList>
            <person name="Quecine M.C."/>
            <person name="Pachon D.M.R."/>
            <person name="Bonatelli M.L."/>
            <person name="Correr F.H."/>
            <person name="Franceschini L.M."/>
            <person name="Leite T.F."/>
            <person name="Margarido G.R.A."/>
            <person name="Almeida C.A."/>
            <person name="Ferrarezi J.A."/>
            <person name="Labate C.A."/>
        </authorList>
    </citation>
    <scope>NUCLEOTIDE SEQUENCE</scope>
    <source>
        <strain evidence="16">MF-1</strain>
    </source>
</reference>
<dbReference type="GO" id="GO:0004519">
    <property type="term" value="F:endonuclease activity"/>
    <property type="evidence" value="ECO:0007669"/>
    <property type="project" value="UniProtKB-KW"/>
</dbReference>
<evidence type="ECO:0000256" key="9">
    <source>
        <dbReference type="ARBA" id="ARBA00022908"/>
    </source>
</evidence>
<evidence type="ECO:0000256" key="14">
    <source>
        <dbReference type="ARBA" id="ARBA00049244"/>
    </source>
</evidence>
<dbReference type="GO" id="GO:0016787">
    <property type="term" value="F:hydrolase activity"/>
    <property type="evidence" value="ECO:0007669"/>
    <property type="project" value="UniProtKB-KW"/>
</dbReference>
<dbReference type="PANTHER" id="PTHR42648:SF11">
    <property type="entry name" value="TRANSPOSON TY4-P GAG-POL POLYPROTEIN"/>
    <property type="match status" value="1"/>
</dbReference>
<keyword evidence="11" id="KW-0808">Transferase</keyword>
<keyword evidence="1" id="KW-0815">Transposition</keyword>
<dbReference type="InterPro" id="IPR036397">
    <property type="entry name" value="RNaseH_sf"/>
</dbReference>
<evidence type="ECO:0000256" key="12">
    <source>
        <dbReference type="ARBA" id="ARBA00023172"/>
    </source>
</evidence>
<keyword evidence="9" id="KW-0229">DNA integration</keyword>
<name>A0A9Q3IZG7_9BASI</name>
<evidence type="ECO:0000256" key="2">
    <source>
        <dbReference type="ARBA" id="ARBA00022695"/>
    </source>
</evidence>
<proteinExistence type="predicted"/>
<evidence type="ECO:0000256" key="4">
    <source>
        <dbReference type="ARBA" id="ARBA00022723"/>
    </source>
</evidence>
<dbReference type="InterPro" id="IPR039537">
    <property type="entry name" value="Retrotran_Ty1/copia-like"/>
</dbReference>
<dbReference type="GO" id="GO:0003723">
    <property type="term" value="F:RNA binding"/>
    <property type="evidence" value="ECO:0007669"/>
    <property type="project" value="UniProtKB-KW"/>
</dbReference>
<keyword evidence="12" id="KW-0233">DNA recombination</keyword>
<keyword evidence="17" id="KW-1185">Reference proteome</keyword>
<organism evidence="16 17">
    <name type="scientific">Austropuccinia psidii MF-1</name>
    <dbReference type="NCBI Taxonomy" id="1389203"/>
    <lineage>
        <taxon>Eukaryota</taxon>
        <taxon>Fungi</taxon>
        <taxon>Dikarya</taxon>
        <taxon>Basidiomycota</taxon>
        <taxon>Pucciniomycotina</taxon>
        <taxon>Pucciniomycetes</taxon>
        <taxon>Pucciniales</taxon>
        <taxon>Sphaerophragmiaceae</taxon>
        <taxon>Austropuccinia</taxon>
    </lineage>
</organism>
<dbReference type="EMBL" id="AVOT02059112">
    <property type="protein sequence ID" value="MBW0552823.1"/>
    <property type="molecule type" value="Genomic_DNA"/>
</dbReference>
<evidence type="ECO:0000313" key="17">
    <source>
        <dbReference type="Proteomes" id="UP000765509"/>
    </source>
</evidence>
<dbReference type="GO" id="GO:0005634">
    <property type="term" value="C:nucleus"/>
    <property type="evidence" value="ECO:0007669"/>
    <property type="project" value="UniProtKB-ARBA"/>
</dbReference>
<accession>A0A9Q3IZG7</accession>
<dbReference type="Gene3D" id="3.30.420.10">
    <property type="entry name" value="Ribonuclease H-like superfamily/Ribonuclease H"/>
    <property type="match status" value="1"/>
</dbReference>
<comment type="catalytic activity">
    <reaction evidence="14">
        <text>DNA(n) + a 2'-deoxyribonucleoside 5'-triphosphate = DNA(n+1) + diphosphate</text>
        <dbReference type="Rhea" id="RHEA:22508"/>
        <dbReference type="Rhea" id="RHEA-COMP:17339"/>
        <dbReference type="Rhea" id="RHEA-COMP:17340"/>
        <dbReference type="ChEBI" id="CHEBI:33019"/>
        <dbReference type="ChEBI" id="CHEBI:61560"/>
        <dbReference type="ChEBI" id="CHEBI:173112"/>
        <dbReference type="EC" id="2.7.7.7"/>
    </reaction>
</comment>
<keyword evidence="5" id="KW-0255">Endonuclease</keyword>
<evidence type="ECO:0000259" key="15">
    <source>
        <dbReference type="PROSITE" id="PS50994"/>
    </source>
</evidence>
<gene>
    <name evidence="16" type="ORF">O181_092538</name>
</gene>
<dbReference type="CDD" id="cd09272">
    <property type="entry name" value="RNase_HI_RT_Ty1"/>
    <property type="match status" value="1"/>
</dbReference>
<evidence type="ECO:0000256" key="5">
    <source>
        <dbReference type="ARBA" id="ARBA00022759"/>
    </source>
</evidence>
<evidence type="ECO:0000256" key="11">
    <source>
        <dbReference type="ARBA" id="ARBA00022932"/>
    </source>
</evidence>
<dbReference type="SUPFAM" id="SSF53098">
    <property type="entry name" value="Ribonuclease H-like"/>
    <property type="match status" value="1"/>
</dbReference>
<protein>
    <recommendedName>
        <fullName evidence="15">Integrase catalytic domain-containing protein</fullName>
    </recommendedName>
</protein>
<evidence type="ECO:0000256" key="13">
    <source>
        <dbReference type="ARBA" id="ARBA00048173"/>
    </source>
</evidence>
<dbReference type="GO" id="GO:0006310">
    <property type="term" value="P:DNA recombination"/>
    <property type="evidence" value="ECO:0007669"/>
    <property type="project" value="UniProtKB-KW"/>
</dbReference>
<dbReference type="PANTHER" id="PTHR42648">
    <property type="entry name" value="TRANSPOSASE, PUTATIVE-RELATED"/>
    <property type="match status" value="1"/>
</dbReference>
<evidence type="ECO:0000256" key="6">
    <source>
        <dbReference type="ARBA" id="ARBA00022801"/>
    </source>
</evidence>
<dbReference type="GO" id="GO:0015074">
    <property type="term" value="P:DNA integration"/>
    <property type="evidence" value="ECO:0007669"/>
    <property type="project" value="UniProtKB-KW"/>
</dbReference>
<dbReference type="InterPro" id="IPR012337">
    <property type="entry name" value="RNaseH-like_sf"/>
</dbReference>
<dbReference type="OrthoDB" id="7691805at2759"/>
<keyword evidence="8" id="KW-0694">RNA-binding</keyword>
<keyword evidence="2" id="KW-0548">Nucleotidyltransferase</keyword>
<keyword evidence="7" id="KW-0460">Magnesium</keyword>